<dbReference type="InterPro" id="IPR013431">
    <property type="entry name" value="Delta_60_rpt"/>
</dbReference>
<accession>A0A2M9B5G1</accession>
<dbReference type="OrthoDB" id="9805017at2"/>
<proteinExistence type="predicted"/>
<dbReference type="InterPro" id="IPR026444">
    <property type="entry name" value="Secre_tail"/>
</dbReference>
<dbReference type="Gene3D" id="2.80.10.50">
    <property type="match status" value="1"/>
</dbReference>
<sequence length="246" mass="25371">MARLTANGTRDNSFVAALTENLVPRILPLPTGQLLVGSVRLNGQFGSLARLTATGALDPTFTTGLASYGLSEMRQLANGRILVAGSTIGTSGNSGGPLALLNANGGFNTSFNSAGVFSPADAFISSLVVQPDGAFLVAGQFTHVGGVARAGLARLTAPGVLAVGRQQSSARTEVWPNPVHDKLTLSLDLAAQPRQLTLIDALGKTVLRQPAATGIVTVPLLHLPAGVYVLRVEYADGPVTRRVVVE</sequence>
<feature type="domain" description="Secretion system C-terminal sorting" evidence="1">
    <location>
        <begin position="174"/>
        <end position="245"/>
    </location>
</feature>
<reference evidence="2 3" key="1">
    <citation type="submission" date="2017-11" db="EMBL/GenBank/DDBJ databases">
        <title>Genomic Encyclopedia of Archaeal and Bacterial Type Strains, Phase II (KMG-II): From Individual Species to Whole Genera.</title>
        <authorList>
            <person name="Goeker M."/>
        </authorList>
    </citation>
    <scope>NUCLEOTIDE SEQUENCE [LARGE SCALE GENOMIC DNA]</scope>
    <source>
        <strain evidence="2 3">DSM 11115</strain>
    </source>
</reference>
<name>A0A2M9B5G1_9BACT</name>
<dbReference type="Pfam" id="PF18962">
    <property type="entry name" value="Por_Secre_tail"/>
    <property type="match status" value="1"/>
</dbReference>
<evidence type="ECO:0000313" key="3">
    <source>
        <dbReference type="Proteomes" id="UP000228535"/>
    </source>
</evidence>
<dbReference type="Proteomes" id="UP000228535">
    <property type="component" value="Unassembled WGS sequence"/>
</dbReference>
<comment type="caution">
    <text evidence="2">The sequence shown here is derived from an EMBL/GenBank/DDBJ whole genome shotgun (WGS) entry which is preliminary data.</text>
</comment>
<evidence type="ECO:0000313" key="2">
    <source>
        <dbReference type="EMBL" id="PJJ53188.1"/>
    </source>
</evidence>
<dbReference type="Pfam" id="PF17164">
    <property type="entry name" value="DUF5122"/>
    <property type="match status" value="3"/>
</dbReference>
<keyword evidence="3" id="KW-1185">Reference proteome</keyword>
<organism evidence="2 3">
    <name type="scientific">Hymenobacter chitinivorans DSM 11115</name>
    <dbReference type="NCBI Taxonomy" id="1121954"/>
    <lineage>
        <taxon>Bacteria</taxon>
        <taxon>Pseudomonadati</taxon>
        <taxon>Bacteroidota</taxon>
        <taxon>Cytophagia</taxon>
        <taxon>Cytophagales</taxon>
        <taxon>Hymenobacteraceae</taxon>
        <taxon>Hymenobacter</taxon>
    </lineage>
</organism>
<dbReference type="AlphaFoldDB" id="A0A2M9B5G1"/>
<dbReference type="NCBIfam" id="TIGR04183">
    <property type="entry name" value="Por_Secre_tail"/>
    <property type="match status" value="1"/>
</dbReference>
<protein>
    <submittedName>
        <fullName evidence="2">Putative secreted protein (Por secretion system target)</fullName>
    </submittedName>
</protein>
<dbReference type="EMBL" id="PGFA01000003">
    <property type="protein sequence ID" value="PJJ53188.1"/>
    <property type="molecule type" value="Genomic_DNA"/>
</dbReference>
<evidence type="ECO:0000259" key="1">
    <source>
        <dbReference type="Pfam" id="PF18962"/>
    </source>
</evidence>
<gene>
    <name evidence="2" type="ORF">CLV45_3846</name>
</gene>